<dbReference type="RefSeq" id="WP_188934342.1">
    <property type="nucleotide sequence ID" value="NZ_BMJC01000004.1"/>
</dbReference>
<protein>
    <recommendedName>
        <fullName evidence="3">Tetratricopeptide repeat protein</fullName>
    </recommendedName>
</protein>
<evidence type="ECO:0000313" key="1">
    <source>
        <dbReference type="EMBL" id="GGB09658.1"/>
    </source>
</evidence>
<reference evidence="1" key="1">
    <citation type="journal article" date="2014" name="Int. J. Syst. Evol. Microbiol.">
        <title>Complete genome sequence of Corynebacterium casei LMG S-19264T (=DSM 44701T), isolated from a smear-ripened cheese.</title>
        <authorList>
            <consortium name="US DOE Joint Genome Institute (JGI-PGF)"/>
            <person name="Walter F."/>
            <person name="Albersmeier A."/>
            <person name="Kalinowski J."/>
            <person name="Ruckert C."/>
        </authorList>
    </citation>
    <scope>NUCLEOTIDE SEQUENCE</scope>
    <source>
        <strain evidence="1">CGMCC 1.15448</strain>
    </source>
</reference>
<sequence length="168" mass="20092">MNANSEELYLEAEADIKNNQYAEAFKKYESILYEEPDSAPAHNSMGWLYKTQFDDYVKAENHFLTAIKCDPLYPHSYFHVAALYMDMERFDELRTHLDKCLRIRTIDKSWVYGRYALAEELRQDYEKAVYYFEKAILASQNDEKIKDYRQDIERCQMKTEIHIKHTSA</sequence>
<dbReference type="Proteomes" id="UP000607559">
    <property type="component" value="Unassembled WGS sequence"/>
</dbReference>
<comment type="caution">
    <text evidence="1">The sequence shown here is derived from an EMBL/GenBank/DDBJ whole genome shotgun (WGS) entry which is preliminary data.</text>
</comment>
<accession>A0A8J2XU58</accession>
<evidence type="ECO:0008006" key="3">
    <source>
        <dbReference type="Google" id="ProtNLM"/>
    </source>
</evidence>
<dbReference type="Pfam" id="PF13181">
    <property type="entry name" value="TPR_8"/>
    <property type="match status" value="1"/>
</dbReference>
<dbReference type="InterPro" id="IPR019734">
    <property type="entry name" value="TPR_rpt"/>
</dbReference>
<organism evidence="1 2">
    <name type="scientific">Puia dinghuensis</name>
    <dbReference type="NCBI Taxonomy" id="1792502"/>
    <lineage>
        <taxon>Bacteria</taxon>
        <taxon>Pseudomonadati</taxon>
        <taxon>Bacteroidota</taxon>
        <taxon>Chitinophagia</taxon>
        <taxon>Chitinophagales</taxon>
        <taxon>Chitinophagaceae</taxon>
        <taxon>Puia</taxon>
    </lineage>
</organism>
<dbReference type="EMBL" id="BMJC01000004">
    <property type="protein sequence ID" value="GGB09658.1"/>
    <property type="molecule type" value="Genomic_DNA"/>
</dbReference>
<dbReference type="InterPro" id="IPR011990">
    <property type="entry name" value="TPR-like_helical_dom_sf"/>
</dbReference>
<evidence type="ECO:0000313" key="2">
    <source>
        <dbReference type="Proteomes" id="UP000607559"/>
    </source>
</evidence>
<proteinExistence type="predicted"/>
<dbReference type="AlphaFoldDB" id="A0A8J2XU58"/>
<dbReference type="SMART" id="SM00028">
    <property type="entry name" value="TPR"/>
    <property type="match status" value="4"/>
</dbReference>
<name>A0A8J2XU58_9BACT</name>
<dbReference type="Gene3D" id="1.25.40.10">
    <property type="entry name" value="Tetratricopeptide repeat domain"/>
    <property type="match status" value="1"/>
</dbReference>
<dbReference type="SUPFAM" id="SSF48452">
    <property type="entry name" value="TPR-like"/>
    <property type="match status" value="1"/>
</dbReference>
<keyword evidence="2" id="KW-1185">Reference proteome</keyword>
<reference evidence="1" key="2">
    <citation type="submission" date="2020-09" db="EMBL/GenBank/DDBJ databases">
        <authorList>
            <person name="Sun Q."/>
            <person name="Zhou Y."/>
        </authorList>
    </citation>
    <scope>NUCLEOTIDE SEQUENCE</scope>
    <source>
        <strain evidence="1">CGMCC 1.15448</strain>
    </source>
</reference>
<gene>
    <name evidence="1" type="ORF">GCM10011511_36500</name>
</gene>